<dbReference type="PANTHER" id="PTHR37809">
    <property type="entry name" value="RIBOSOMAL PROTEIN S12 METHYLTHIOTRANSFERASE ACCESSORY FACTOR YCAO"/>
    <property type="match status" value="1"/>
</dbReference>
<protein>
    <submittedName>
        <fullName evidence="2">YcaO-like family protein</fullName>
    </submittedName>
</protein>
<accession>A0ABT4TIY8</accession>
<evidence type="ECO:0000313" key="2">
    <source>
        <dbReference type="EMBL" id="MDA2804669.1"/>
    </source>
</evidence>
<sequence length="821" mass="87891">MPVLVTVPLPAYDASVADRYRAVVADVFGGEPPLAGGRSHVVRTWERADGGECARLVLDPARADPGAVREAAERHGFEPEVREIPADGAPSPLWNAGFDGSSFGAVSAGLFEEAAPLLGRLAASAREGVEHSYRLALRLMAEHQRAALLRSEQTGLEGFAFGDLVSARLLSFRSHYEGIAARAKDRDALERRYAAYYAAFGGYARECARAAARAPSAAEAGPPVPGAEDAVGAWAAAVAETTPRLRGEFRAGRIVSTAQTLEDVNRDRDVPLAPTGFHAFGQDSASFQDLMHRNPDFLAFRLQASMLYSALHTLGFGLIERYLFCYLLARANEEVAGRSARDLQEVLGSVADAFAARRGVPLEGAEGSEGAAHGGYTEHTPEGLRRIKALLSPYGLVSRTAPLPVADGEPRFELHAASLGDPSKALRNLRGWSHGADMGNMNGVGGALTAERARAVAIAESLERYSTCAWDEDALVVASEKELERQGEEFASPSRWPRCSEREAARPECGVVPYDPALPIRWVRGWSLTRRCEVLVPAAAVYMHMPERSRSERFMKSVTTGAAVHSDPRSAVLNGLLEVVERDAIALVWLQRLSLPELSVDPARLDPAARAYHDRGSSTGLTVRLFDATTDFGIPVVYGVQLSDSDPVLGQIVCATCDMDPRNALAKLHRELAALRVALRGFAAENPVERPDPGKVSVVGSALYNAAPSRRGAFGFLLESGRGTRPLEALPRPAPEDDPLAAAVDRVAAAGAEALAVDITTDEARQVGMHAVKVVVPEAVPLSFVHAERYLATERLYTAPTAMGFAAGGEDSLNPDPQPFA</sequence>
<evidence type="ECO:0000259" key="1">
    <source>
        <dbReference type="PROSITE" id="PS51664"/>
    </source>
</evidence>
<proteinExistence type="predicted"/>
<dbReference type="Gene3D" id="3.30.160.660">
    <property type="match status" value="1"/>
</dbReference>
<dbReference type="EMBL" id="JAQFWP010000012">
    <property type="protein sequence ID" value="MDA2804669.1"/>
    <property type="molecule type" value="Genomic_DNA"/>
</dbReference>
<dbReference type="Gene3D" id="3.30.40.250">
    <property type="match status" value="1"/>
</dbReference>
<evidence type="ECO:0000313" key="3">
    <source>
        <dbReference type="Proteomes" id="UP001165685"/>
    </source>
</evidence>
<dbReference type="InterPro" id="IPR027624">
    <property type="entry name" value="TOMM_cyclo_SagD"/>
</dbReference>
<dbReference type="Proteomes" id="UP001165685">
    <property type="component" value="Unassembled WGS sequence"/>
</dbReference>
<name>A0ABT4TIY8_9ACTN</name>
<dbReference type="InterPro" id="IPR003776">
    <property type="entry name" value="YcaO-like_dom"/>
</dbReference>
<dbReference type="NCBIfam" id="TIGR03604">
    <property type="entry name" value="TOMM_cyclo_SagD"/>
    <property type="match status" value="1"/>
</dbReference>
<dbReference type="Gene3D" id="3.30.1330.230">
    <property type="match status" value="1"/>
</dbReference>
<gene>
    <name evidence="2" type="ORF">O4U47_09110</name>
</gene>
<dbReference type="PANTHER" id="PTHR37809:SF1">
    <property type="entry name" value="RIBOSOMAL PROTEIN S12 METHYLTHIOTRANSFERASE ACCESSORY FACTOR YCAO"/>
    <property type="match status" value="1"/>
</dbReference>
<dbReference type="RefSeq" id="WP_270677227.1">
    <property type="nucleotide sequence ID" value="NZ_JAQFWP010000012.1"/>
</dbReference>
<keyword evidence="3" id="KW-1185">Reference proteome</keyword>
<feature type="domain" description="YcaO" evidence="1">
    <location>
        <begin position="445"/>
        <end position="821"/>
    </location>
</feature>
<dbReference type="PROSITE" id="PS51664">
    <property type="entry name" value="YCAO"/>
    <property type="match status" value="1"/>
</dbReference>
<organism evidence="2 3">
    <name type="scientific">Nocardiopsis suaedae</name>
    <dbReference type="NCBI Taxonomy" id="3018444"/>
    <lineage>
        <taxon>Bacteria</taxon>
        <taxon>Bacillati</taxon>
        <taxon>Actinomycetota</taxon>
        <taxon>Actinomycetes</taxon>
        <taxon>Streptosporangiales</taxon>
        <taxon>Nocardiopsidaceae</taxon>
        <taxon>Nocardiopsis</taxon>
    </lineage>
</organism>
<reference evidence="2" key="1">
    <citation type="submission" date="2023-01" db="EMBL/GenBank/DDBJ databases">
        <title>Draft genome sequence of Nocardiopsis sp. LSu2-4 isolated from halophytes.</title>
        <authorList>
            <person name="Duangmal K."/>
            <person name="Chantavorakit T."/>
        </authorList>
    </citation>
    <scope>NUCLEOTIDE SEQUENCE</scope>
    <source>
        <strain evidence="2">LSu2-4</strain>
    </source>
</reference>
<comment type="caution">
    <text evidence="2">The sequence shown here is derived from an EMBL/GenBank/DDBJ whole genome shotgun (WGS) entry which is preliminary data.</text>
</comment>
<dbReference type="Pfam" id="PF02624">
    <property type="entry name" value="YcaO"/>
    <property type="match status" value="1"/>
</dbReference>